<evidence type="ECO:0000259" key="3">
    <source>
        <dbReference type="Pfam" id="PF08338"/>
    </source>
</evidence>
<dbReference type="NCBIfam" id="TIGR01777">
    <property type="entry name" value="yfcH"/>
    <property type="match status" value="1"/>
</dbReference>
<dbReference type="PANTHER" id="PTHR11092">
    <property type="entry name" value="SUGAR NUCLEOTIDE EPIMERASE RELATED"/>
    <property type="match status" value="1"/>
</dbReference>
<gene>
    <name evidence="4" type="ORF">R0137_10920</name>
</gene>
<dbReference type="Gene3D" id="3.40.50.720">
    <property type="entry name" value="NAD(P)-binding Rossmann-like Domain"/>
    <property type="match status" value="1"/>
</dbReference>
<feature type="domain" description="DUF1731" evidence="3">
    <location>
        <begin position="244"/>
        <end position="291"/>
    </location>
</feature>
<sequence>MRVLVTGGTGFIGEALIPALLDKGHSVIVLSRQSSPSAIAGVAYIQQLEQITKAVDVVINLAGASLAGKRWNRAYKEEIVASRVALTRELGNYFSAAEQRPSIWLNASAIGYYGPRADEELSEDSSSGEGFSAQLCRDWEASAVEAAGDARLCLMRLGVVLDEGGGAYAQMAQPFKMGIANWLGDGEQWLSWVYRDDVVSAFCFALENDKLQGPVNVTAPQPVSSRGFCLAMREVHRTLVAIPMPGFVMRAMVGEMADELLLTGQRVIPAALLAAGFSFSCPNIDDALRQIEDPR</sequence>
<dbReference type="Proteomes" id="UP001626549">
    <property type="component" value="Chromosome"/>
</dbReference>
<evidence type="ECO:0000313" key="5">
    <source>
        <dbReference type="Proteomes" id="UP001626549"/>
    </source>
</evidence>
<dbReference type="Pfam" id="PF01370">
    <property type="entry name" value="Epimerase"/>
    <property type="match status" value="1"/>
</dbReference>
<dbReference type="RefSeq" id="WP_407326453.1">
    <property type="nucleotide sequence ID" value="NZ_CP136865.1"/>
</dbReference>
<dbReference type="InterPro" id="IPR036291">
    <property type="entry name" value="NAD(P)-bd_dom_sf"/>
</dbReference>
<evidence type="ECO:0000313" key="4">
    <source>
        <dbReference type="EMBL" id="WOJ95754.1"/>
    </source>
</evidence>
<feature type="domain" description="NAD-dependent epimerase/dehydratase" evidence="2">
    <location>
        <begin position="3"/>
        <end position="212"/>
    </location>
</feature>
<protein>
    <submittedName>
        <fullName evidence="4">TIGR01777 family oxidoreductase</fullName>
    </submittedName>
</protein>
<dbReference type="EMBL" id="CP136865">
    <property type="protein sequence ID" value="WOJ95754.1"/>
    <property type="molecule type" value="Genomic_DNA"/>
</dbReference>
<dbReference type="InterPro" id="IPR013549">
    <property type="entry name" value="DUF1731"/>
</dbReference>
<reference evidence="4 5" key="1">
    <citation type="submission" date="2023-10" db="EMBL/GenBank/DDBJ databases">
        <title>Two novel species belonging to the OM43/NOR5 clade.</title>
        <authorList>
            <person name="Park M."/>
        </authorList>
    </citation>
    <scope>NUCLEOTIDE SEQUENCE [LARGE SCALE GENOMIC DNA]</scope>
    <source>
        <strain evidence="4 5">IMCC45268</strain>
    </source>
</reference>
<accession>A0ABZ0I8A5</accession>
<proteinExistence type="inferred from homology"/>
<keyword evidence="5" id="KW-1185">Reference proteome</keyword>
<dbReference type="InterPro" id="IPR001509">
    <property type="entry name" value="Epimerase_deHydtase"/>
</dbReference>
<evidence type="ECO:0000259" key="2">
    <source>
        <dbReference type="Pfam" id="PF01370"/>
    </source>
</evidence>
<dbReference type="Pfam" id="PF08338">
    <property type="entry name" value="DUF1731"/>
    <property type="match status" value="1"/>
</dbReference>
<evidence type="ECO:0000256" key="1">
    <source>
        <dbReference type="ARBA" id="ARBA00009353"/>
    </source>
</evidence>
<comment type="similarity">
    <text evidence="1">Belongs to the NAD(P)-dependent epimerase/dehydratase family. SDR39U1 subfamily.</text>
</comment>
<dbReference type="PANTHER" id="PTHR11092:SF0">
    <property type="entry name" value="EPIMERASE FAMILY PROTEIN SDR39U1"/>
    <property type="match status" value="1"/>
</dbReference>
<name>A0ABZ0I8A5_9GAMM</name>
<organism evidence="4 5">
    <name type="scientific">Congregibacter brevis</name>
    <dbReference type="NCBI Taxonomy" id="3081201"/>
    <lineage>
        <taxon>Bacteria</taxon>
        <taxon>Pseudomonadati</taxon>
        <taxon>Pseudomonadota</taxon>
        <taxon>Gammaproteobacteria</taxon>
        <taxon>Cellvibrionales</taxon>
        <taxon>Halieaceae</taxon>
        <taxon>Congregibacter</taxon>
    </lineage>
</organism>
<dbReference type="InterPro" id="IPR010099">
    <property type="entry name" value="SDR39U1"/>
</dbReference>
<dbReference type="SUPFAM" id="SSF51735">
    <property type="entry name" value="NAD(P)-binding Rossmann-fold domains"/>
    <property type="match status" value="1"/>
</dbReference>